<comment type="caution">
    <text evidence="2">The sequence shown here is derived from an EMBL/GenBank/DDBJ whole genome shotgun (WGS) entry which is preliminary data.</text>
</comment>
<dbReference type="AlphaFoldDB" id="A0A0J6VXE7"/>
<dbReference type="EMBL" id="LABZ01000030">
    <property type="protein sequence ID" value="KMO43991.1"/>
    <property type="molecule type" value="Genomic_DNA"/>
</dbReference>
<accession>A0A0J6VXE7</accession>
<name>A0A0J6VXE7_9HYPH</name>
<protein>
    <submittedName>
        <fullName evidence="2">Chemotaxis protein CheZ</fullName>
    </submittedName>
</protein>
<keyword evidence="3" id="KW-1185">Reference proteome</keyword>
<proteinExistence type="predicted"/>
<dbReference type="InterPro" id="IPR007439">
    <property type="entry name" value="Chemotax_Pase_CheZ"/>
</dbReference>
<sequence>MTSGTETLGSLADSTALLQQHLVAISEAIARTRREIAELRDEQSAGRTRDELHAVVQGTEHATNTILTASETVDALAGGIARRSGDDATRDDALAIQAQMQTIFEACNFQDLTGQRISKVVRTIVLVEERVDEMLRVWSGPASAVAAAKPDRRTGEDALLNGPTLPGDASVSQDTVDAMFP</sequence>
<dbReference type="GO" id="GO:0003824">
    <property type="term" value="F:catalytic activity"/>
    <property type="evidence" value="ECO:0007669"/>
    <property type="project" value="InterPro"/>
</dbReference>
<dbReference type="Proteomes" id="UP000036449">
    <property type="component" value="Unassembled WGS sequence"/>
</dbReference>
<dbReference type="Pfam" id="PF04344">
    <property type="entry name" value="CheZ"/>
    <property type="match status" value="1"/>
</dbReference>
<gene>
    <name evidence="2" type="ORF">VQ03_05710</name>
</gene>
<dbReference type="SUPFAM" id="SSF75708">
    <property type="entry name" value="Chemotaxis phosphatase CheZ"/>
    <property type="match status" value="1"/>
</dbReference>
<dbReference type="OrthoDB" id="5455460at2"/>
<evidence type="ECO:0000256" key="1">
    <source>
        <dbReference type="SAM" id="MobiDB-lite"/>
    </source>
</evidence>
<reference evidence="2 3" key="1">
    <citation type="submission" date="2015-03" db="EMBL/GenBank/DDBJ databases">
        <title>Genome sequencing of Methylobacterium tarhaniae DSM 25844.</title>
        <authorList>
            <person name="Chaudhry V."/>
            <person name="Patil P.B."/>
        </authorList>
    </citation>
    <scope>NUCLEOTIDE SEQUENCE [LARGE SCALE GENOMIC DNA]</scope>
    <source>
        <strain evidence="2 3">DSM 25844</strain>
    </source>
</reference>
<dbReference type="GO" id="GO:0050920">
    <property type="term" value="P:regulation of chemotaxis"/>
    <property type="evidence" value="ECO:0007669"/>
    <property type="project" value="InterPro"/>
</dbReference>
<evidence type="ECO:0000313" key="2">
    <source>
        <dbReference type="EMBL" id="KMO43991.1"/>
    </source>
</evidence>
<dbReference type="GO" id="GO:0009288">
    <property type="term" value="C:bacterial-type flagellum"/>
    <property type="evidence" value="ECO:0007669"/>
    <property type="project" value="InterPro"/>
</dbReference>
<organism evidence="2 3">
    <name type="scientific">Methylobacterium tarhaniae</name>
    <dbReference type="NCBI Taxonomy" id="1187852"/>
    <lineage>
        <taxon>Bacteria</taxon>
        <taxon>Pseudomonadati</taxon>
        <taxon>Pseudomonadota</taxon>
        <taxon>Alphaproteobacteria</taxon>
        <taxon>Hyphomicrobiales</taxon>
        <taxon>Methylobacteriaceae</taxon>
        <taxon>Methylobacterium</taxon>
    </lineage>
</organism>
<dbReference type="PATRIC" id="fig|1187852.3.peg.4295"/>
<dbReference type="Gene3D" id="1.10.287.500">
    <property type="entry name" value="Helix hairpin bin"/>
    <property type="match status" value="1"/>
</dbReference>
<feature type="region of interest" description="Disordered" evidence="1">
    <location>
        <begin position="148"/>
        <end position="181"/>
    </location>
</feature>
<evidence type="ECO:0000313" key="3">
    <source>
        <dbReference type="Proteomes" id="UP000036449"/>
    </source>
</evidence>